<evidence type="ECO:0000256" key="12">
    <source>
        <dbReference type="PIRSR" id="PIRSR038172-1"/>
    </source>
</evidence>
<dbReference type="AlphaFoldDB" id="A0A6J3FGA5"/>
<feature type="binding site" evidence="13 14">
    <location>
        <position position="46"/>
    </location>
    <ligand>
        <name>ATP</name>
        <dbReference type="ChEBI" id="CHEBI:30616"/>
    </ligand>
</feature>
<evidence type="ECO:0000256" key="13">
    <source>
        <dbReference type="PIRSR" id="PIRSR038172-2"/>
    </source>
</evidence>
<proteinExistence type="inferred from homology"/>
<evidence type="ECO:0000313" key="19">
    <source>
        <dbReference type="RefSeq" id="XP_032104748.1"/>
    </source>
</evidence>
<dbReference type="PANTHER" id="PTHR48012">
    <property type="entry name" value="STERILE20-LIKE KINASE, ISOFORM B-RELATED"/>
    <property type="match status" value="1"/>
</dbReference>
<evidence type="ECO:0000259" key="16">
    <source>
        <dbReference type="PROSITE" id="PS50011"/>
    </source>
</evidence>
<evidence type="ECO:0000256" key="8">
    <source>
        <dbReference type="ARBA" id="ARBA00022840"/>
    </source>
</evidence>
<keyword evidence="4" id="KW-0597">Phosphoprotein</keyword>
<dbReference type="PANTHER" id="PTHR48012:SF15">
    <property type="entry name" value="MITOGEN-ACTIVATED PROTEIN KINASE KINASE KINASE KINASE 1"/>
    <property type="match status" value="1"/>
</dbReference>
<dbReference type="InterPro" id="IPR050629">
    <property type="entry name" value="STE20/SPS1-PAK"/>
</dbReference>
<comment type="function">
    <text evidence="11">Serine/threonine kinase that plays a role in the response to environmental stress. Appears to act upstream of the JUN N-terminal pathway.</text>
</comment>
<dbReference type="PROSITE" id="PS50011">
    <property type="entry name" value="PROTEIN_KINASE_DOM"/>
    <property type="match status" value="1"/>
</dbReference>
<dbReference type="PROSITE" id="PS50219">
    <property type="entry name" value="CNH"/>
    <property type="match status" value="1"/>
</dbReference>
<dbReference type="SUPFAM" id="SSF56112">
    <property type="entry name" value="Protein kinase-like (PK-like)"/>
    <property type="match status" value="1"/>
</dbReference>
<feature type="active site" description="Proton acceptor" evidence="12">
    <location>
        <position position="137"/>
    </location>
</feature>
<keyword evidence="6 11" id="KW-0547">Nucleotide-binding</keyword>
<comment type="catalytic activity">
    <reaction evidence="10 11">
        <text>L-seryl-[protein] + ATP = O-phospho-L-seryl-[protein] + ADP + H(+)</text>
        <dbReference type="Rhea" id="RHEA:17989"/>
        <dbReference type="Rhea" id="RHEA-COMP:9863"/>
        <dbReference type="Rhea" id="RHEA-COMP:11604"/>
        <dbReference type="ChEBI" id="CHEBI:15378"/>
        <dbReference type="ChEBI" id="CHEBI:29999"/>
        <dbReference type="ChEBI" id="CHEBI:30616"/>
        <dbReference type="ChEBI" id="CHEBI:83421"/>
        <dbReference type="ChEBI" id="CHEBI:456216"/>
        <dbReference type="EC" id="2.7.11.1"/>
    </reaction>
</comment>
<dbReference type="RefSeq" id="XP_032104748.1">
    <property type="nucleotide sequence ID" value="XM_032248857.1"/>
</dbReference>
<keyword evidence="3 11" id="KW-0723">Serine/threonine-protein kinase</keyword>
<dbReference type="PROSITE" id="PS00107">
    <property type="entry name" value="PROTEIN_KINASE_ATP"/>
    <property type="match status" value="1"/>
</dbReference>
<dbReference type="Proteomes" id="UP000504640">
    <property type="component" value="Unplaced"/>
</dbReference>
<dbReference type="InterPro" id="IPR000719">
    <property type="entry name" value="Prot_kinase_dom"/>
</dbReference>
<comment type="similarity">
    <text evidence="2 11">Belongs to the protein kinase superfamily. STE Ser/Thr protein kinase family. STE20 subfamily.</text>
</comment>
<reference evidence="19" key="1">
    <citation type="submission" date="2025-08" db="UniProtKB">
        <authorList>
            <consortium name="RefSeq"/>
        </authorList>
    </citation>
    <scope>IDENTIFICATION</scope>
    <source>
        <tissue evidence="19">Blood</tissue>
    </source>
</reference>
<keyword evidence="18" id="KW-1185">Reference proteome</keyword>
<feature type="compositionally biased region" description="Pro residues" evidence="15">
    <location>
        <begin position="431"/>
        <end position="442"/>
    </location>
</feature>
<dbReference type="InterPro" id="IPR017441">
    <property type="entry name" value="Protein_kinase_ATP_BS"/>
</dbReference>
<dbReference type="PIRSF" id="PIRSF038172">
    <property type="entry name" value="MAPKKKK"/>
    <property type="match status" value="1"/>
</dbReference>
<dbReference type="InterPro" id="IPR001180">
    <property type="entry name" value="CNH_dom"/>
</dbReference>
<evidence type="ECO:0000256" key="2">
    <source>
        <dbReference type="ARBA" id="ARBA00008874"/>
    </source>
</evidence>
<dbReference type="GO" id="GO:0005524">
    <property type="term" value="F:ATP binding"/>
    <property type="evidence" value="ECO:0007669"/>
    <property type="project" value="UniProtKB-UniRule"/>
</dbReference>
<feature type="region of interest" description="Disordered" evidence="15">
    <location>
        <begin position="296"/>
        <end position="315"/>
    </location>
</feature>
<evidence type="ECO:0000256" key="1">
    <source>
        <dbReference type="ARBA" id="ARBA00001946"/>
    </source>
</evidence>
<evidence type="ECO:0000256" key="4">
    <source>
        <dbReference type="ARBA" id="ARBA00022553"/>
    </source>
</evidence>
<protein>
    <recommendedName>
        <fullName evidence="11">Mitogen-activated protein kinase kinase kinase kinase</fullName>
        <ecNumber evidence="11">2.7.11.1</ecNumber>
    </recommendedName>
</protein>
<accession>A0A6J3FGA5</accession>
<dbReference type="InterPro" id="IPR011009">
    <property type="entry name" value="Kinase-like_dom_sf"/>
</dbReference>
<evidence type="ECO:0000313" key="18">
    <source>
        <dbReference type="Proteomes" id="UP000504640"/>
    </source>
</evidence>
<feature type="domain" description="Protein kinase" evidence="16">
    <location>
        <begin position="17"/>
        <end position="274"/>
    </location>
</feature>
<feature type="compositionally biased region" description="Polar residues" evidence="15">
    <location>
        <begin position="366"/>
        <end position="375"/>
    </location>
</feature>
<organism evidence="18 19">
    <name type="scientific">Sapajus apella</name>
    <name type="common">Brown-capped capuchin</name>
    <name type="synonym">Cebus apella</name>
    <dbReference type="NCBI Taxonomy" id="9515"/>
    <lineage>
        <taxon>Eukaryota</taxon>
        <taxon>Metazoa</taxon>
        <taxon>Chordata</taxon>
        <taxon>Craniata</taxon>
        <taxon>Vertebrata</taxon>
        <taxon>Euteleostomi</taxon>
        <taxon>Mammalia</taxon>
        <taxon>Eutheria</taxon>
        <taxon>Euarchontoglires</taxon>
        <taxon>Primates</taxon>
        <taxon>Haplorrhini</taxon>
        <taxon>Platyrrhini</taxon>
        <taxon>Cebidae</taxon>
        <taxon>Cebinae</taxon>
        <taxon>Sapajus</taxon>
    </lineage>
</organism>
<evidence type="ECO:0000256" key="10">
    <source>
        <dbReference type="ARBA" id="ARBA00048679"/>
    </source>
</evidence>
<dbReference type="EC" id="2.7.11.1" evidence="11"/>
<feature type="region of interest" description="Disordered" evidence="15">
    <location>
        <begin position="345"/>
        <end position="478"/>
    </location>
</feature>
<evidence type="ECO:0000256" key="3">
    <source>
        <dbReference type="ARBA" id="ARBA00022527"/>
    </source>
</evidence>
<dbReference type="InterPro" id="IPR021160">
    <property type="entry name" value="MAPKKKK"/>
</dbReference>
<dbReference type="GeneID" id="116530670"/>
<feature type="compositionally biased region" description="Acidic residues" evidence="15">
    <location>
        <begin position="376"/>
        <end position="385"/>
    </location>
</feature>
<dbReference type="SMART" id="SM00036">
    <property type="entry name" value="CNH"/>
    <property type="match status" value="1"/>
</dbReference>
<dbReference type="CTD" id="11184"/>
<comment type="cofactor">
    <cofactor evidence="1 11">
        <name>Mg(2+)</name>
        <dbReference type="ChEBI" id="CHEBI:18420"/>
    </cofactor>
</comment>
<gene>
    <name evidence="19" type="primary">MAP4K1</name>
</gene>
<sequence length="800" mass="88031">MDLVDPDIFNRDPRDHYDLLQRLGGGTYGEVFKARDKVSGDLVALKMVKMEPDDDVSTLQKEILMLKTCRHANIVAYHGSYLWLQKLWICMEFCGAGSLQDIYQVTGSLSELQISYVCREVLQGLAYLHSQKKIHRDIKGANILINDAGEVRLADFGISAQIGATLARRLSFIGTPYWMAPEVAAVALKGGYNELCDIWSLGITAIELAELQPPLFDVHPLRVLFLMTKSGYQPPRLKEKGKWSAAFHNFIKVTLTKSPKKRPGATKMLSHQLVSQPGLNRGLILDLLDKLKNPGKGPSIGDIEDEEPELPPAVPRRIRSTHRSSFLGIPDADCCRRHMEFRKLRGVETRPPADTARLQPTRDPKSSSPRKQLSESSDDDYDDVDIPTLAEDTPPPLPPKPKFRSPSDEGPGGIGDDGQLSPGVLVRCASGPPPHSPRPGPSPSTSSLHLTAHSEPSLWNPPSRELDKPPLLPPKKEKMKRKGCALLVKLFNGCPLRIHSTAAWTHPSTKDQHLLLGAEEGIFILNRNDQEATLEMLFSSRTTWVYSINNVLMSLSGKTPHLYSHSILGLLERRETRAGNPIAHISPHRLLARKNMVSTKIQDTKGCRACCVAEGSSSGGPFLCGALETSVVLLQWYQPMNKFLLVRQVLFPLPTPLSVFALLTGPGSELPSVCIGVSPGRSGKSVLFHTVRFGALSCWLGEMSTSSLKLVTPDGVAVRGLRTPEIPMTEAVEAVAMVGGQLQAFWKHGVQVWALGSDQLLQELRDPTLTFRLLGSPRPVVVETRPVDDPTAPSNLYIQE</sequence>
<evidence type="ECO:0000256" key="9">
    <source>
        <dbReference type="ARBA" id="ARBA00047899"/>
    </source>
</evidence>
<dbReference type="Gene3D" id="1.10.510.10">
    <property type="entry name" value="Transferase(Phosphotransferase) domain 1"/>
    <property type="match status" value="1"/>
</dbReference>
<dbReference type="GO" id="GO:0008349">
    <property type="term" value="F:MAP kinase kinase kinase kinase activity"/>
    <property type="evidence" value="ECO:0007669"/>
    <property type="project" value="InterPro"/>
</dbReference>
<dbReference type="GO" id="GO:0005737">
    <property type="term" value="C:cytoplasm"/>
    <property type="evidence" value="ECO:0007669"/>
    <property type="project" value="TreeGrafter"/>
</dbReference>
<evidence type="ECO:0000256" key="15">
    <source>
        <dbReference type="SAM" id="MobiDB-lite"/>
    </source>
</evidence>
<evidence type="ECO:0000256" key="7">
    <source>
        <dbReference type="ARBA" id="ARBA00022777"/>
    </source>
</evidence>
<dbReference type="FunFam" id="1.10.510.10:FF:000031">
    <property type="entry name" value="Mitogen-activated protein kinase kinase kinase kinase"/>
    <property type="match status" value="1"/>
</dbReference>
<evidence type="ECO:0000256" key="14">
    <source>
        <dbReference type="PROSITE-ProRule" id="PRU10141"/>
    </source>
</evidence>
<feature type="binding site" evidence="13">
    <location>
        <begin position="23"/>
        <end position="31"/>
    </location>
    <ligand>
        <name>ATP</name>
        <dbReference type="ChEBI" id="CHEBI:30616"/>
    </ligand>
</feature>
<keyword evidence="7 11" id="KW-0418">Kinase</keyword>
<evidence type="ECO:0000256" key="5">
    <source>
        <dbReference type="ARBA" id="ARBA00022679"/>
    </source>
</evidence>
<evidence type="ECO:0000256" key="11">
    <source>
        <dbReference type="PIRNR" id="PIRNR038172"/>
    </source>
</evidence>
<evidence type="ECO:0000259" key="17">
    <source>
        <dbReference type="PROSITE" id="PS50219"/>
    </source>
</evidence>
<dbReference type="SMART" id="SM00220">
    <property type="entry name" value="S_TKc"/>
    <property type="match status" value="1"/>
</dbReference>
<evidence type="ECO:0000256" key="6">
    <source>
        <dbReference type="ARBA" id="ARBA00022741"/>
    </source>
</evidence>
<keyword evidence="8 11" id="KW-0067">ATP-binding</keyword>
<dbReference type="Pfam" id="PF00780">
    <property type="entry name" value="CNH"/>
    <property type="match status" value="1"/>
</dbReference>
<dbReference type="Pfam" id="PF00069">
    <property type="entry name" value="Pkinase"/>
    <property type="match status" value="1"/>
</dbReference>
<name>A0A6J3FGA5_SAPAP</name>
<dbReference type="CDD" id="cd06613">
    <property type="entry name" value="STKc_MAP4K3_like"/>
    <property type="match status" value="1"/>
</dbReference>
<comment type="catalytic activity">
    <reaction evidence="9 11">
        <text>L-threonyl-[protein] + ATP = O-phospho-L-threonyl-[protein] + ADP + H(+)</text>
        <dbReference type="Rhea" id="RHEA:46608"/>
        <dbReference type="Rhea" id="RHEA-COMP:11060"/>
        <dbReference type="Rhea" id="RHEA-COMP:11605"/>
        <dbReference type="ChEBI" id="CHEBI:15378"/>
        <dbReference type="ChEBI" id="CHEBI:30013"/>
        <dbReference type="ChEBI" id="CHEBI:30616"/>
        <dbReference type="ChEBI" id="CHEBI:61977"/>
        <dbReference type="ChEBI" id="CHEBI:456216"/>
        <dbReference type="EC" id="2.7.11.1"/>
    </reaction>
</comment>
<keyword evidence="5 11" id="KW-0808">Transferase</keyword>
<feature type="domain" description="CNH" evidence="17">
    <location>
        <begin position="495"/>
        <end position="779"/>
    </location>
</feature>